<name>A0ABQ2PQW7_9NEIS</name>
<evidence type="ECO:0000313" key="2">
    <source>
        <dbReference type="EMBL" id="GGP27791.1"/>
    </source>
</evidence>
<keyword evidence="1" id="KW-1133">Transmembrane helix</keyword>
<feature type="transmembrane region" description="Helical" evidence="1">
    <location>
        <begin position="269"/>
        <end position="291"/>
    </location>
</feature>
<organism evidence="2 3">
    <name type="scientific">Silvimonas amylolytica</name>
    <dbReference type="NCBI Taxonomy" id="449663"/>
    <lineage>
        <taxon>Bacteria</taxon>
        <taxon>Pseudomonadati</taxon>
        <taxon>Pseudomonadota</taxon>
        <taxon>Betaproteobacteria</taxon>
        <taxon>Neisseriales</taxon>
        <taxon>Chitinibacteraceae</taxon>
        <taxon>Silvimonas</taxon>
    </lineage>
</organism>
<dbReference type="Proteomes" id="UP000621859">
    <property type="component" value="Unassembled WGS sequence"/>
</dbReference>
<keyword evidence="1" id="KW-0472">Membrane</keyword>
<gene>
    <name evidence="2" type="ORF">GCM10010971_36100</name>
</gene>
<comment type="caution">
    <text evidence="2">The sequence shown here is derived from an EMBL/GenBank/DDBJ whole genome shotgun (WGS) entry which is preliminary data.</text>
</comment>
<sequence length="425" mass="47006">MTAKYLLLVGAQQHALYVWKGSYWHSQSASPTSIQIPRGALWLVLDLPSEECLLVSQPALQRSELQPWSRGQLQQQFPGWFCGQVRLNASIGQALLHSLAITDGSTALEAALMQATETGTELHAVCFYSDLLARERDCPNTRRLILAVGLNGGIRHVLADANEVLFTRLCQDDKQQDVALLATCEHMQEAGLWPGPGEVELCVDPSCDIADSTLRTLLCERWPTLQLAPVVTRIPAHPLQLAPAKLSQRRLWLNGTLQKRQLRQRQARYSWLAGALCMLLALPYSATLFYLSVQMTDQASALASRQDRQTGTAIFPALDNAALQLLDHKGESVPRMLDQLRRLSHLLTQLEPARVETLTWQSGPIDELTLTIRTDPAQDESSALISLRKALPDVEVDYLAGAPGAASPPALWRWDMRFSSSAAQP</sequence>
<protein>
    <recommendedName>
        <fullName evidence="4">General secretion pathway protein L</fullName>
    </recommendedName>
</protein>
<keyword evidence="3" id="KW-1185">Reference proteome</keyword>
<dbReference type="RefSeq" id="WP_188697333.1">
    <property type="nucleotide sequence ID" value="NZ_BMLY01000007.1"/>
</dbReference>
<reference evidence="3" key="1">
    <citation type="journal article" date="2019" name="Int. J. Syst. Evol. Microbiol.">
        <title>The Global Catalogue of Microorganisms (GCM) 10K type strain sequencing project: providing services to taxonomists for standard genome sequencing and annotation.</title>
        <authorList>
            <consortium name="The Broad Institute Genomics Platform"/>
            <consortium name="The Broad Institute Genome Sequencing Center for Infectious Disease"/>
            <person name="Wu L."/>
            <person name="Ma J."/>
        </authorList>
    </citation>
    <scope>NUCLEOTIDE SEQUENCE [LARGE SCALE GENOMIC DNA]</scope>
    <source>
        <strain evidence="3">CGMCC 1.8860</strain>
    </source>
</reference>
<evidence type="ECO:0000256" key="1">
    <source>
        <dbReference type="SAM" id="Phobius"/>
    </source>
</evidence>
<evidence type="ECO:0008006" key="4">
    <source>
        <dbReference type="Google" id="ProtNLM"/>
    </source>
</evidence>
<proteinExistence type="predicted"/>
<dbReference type="EMBL" id="BMLY01000007">
    <property type="protein sequence ID" value="GGP27791.1"/>
    <property type="molecule type" value="Genomic_DNA"/>
</dbReference>
<evidence type="ECO:0000313" key="3">
    <source>
        <dbReference type="Proteomes" id="UP000621859"/>
    </source>
</evidence>
<accession>A0ABQ2PQW7</accession>
<keyword evidence="1" id="KW-0812">Transmembrane</keyword>